<protein>
    <submittedName>
        <fullName evidence="1">Uncharacterized protein</fullName>
    </submittedName>
</protein>
<dbReference type="EMBL" id="AHZP02002253">
    <property type="protein sequence ID" value="KYK64545.1"/>
    <property type="molecule type" value="Genomic_DNA"/>
</dbReference>
<gene>
    <name evidence="1" type="ORF">TGPRC2_426280</name>
</gene>
<dbReference type="VEuPathDB" id="ToxoDB:TGPRC2_426280"/>
<comment type="caution">
    <text evidence="1">The sequence shown here is derived from an EMBL/GenBank/DDBJ whole genome shotgun (WGS) entry which is preliminary data.</text>
</comment>
<evidence type="ECO:0000313" key="1">
    <source>
        <dbReference type="EMBL" id="KYK64545.1"/>
    </source>
</evidence>
<name>A0A151H5B7_TOXGO</name>
<accession>A0A151H5B7</accession>
<reference evidence="2" key="1">
    <citation type="submission" date="2016-03" db="EMBL/GenBank/DDBJ databases">
        <authorList>
            <person name="Sibley D."/>
            <person name="Venepally P."/>
            <person name="Karamycheva S."/>
            <person name="Hadjithomas M."/>
            <person name="Khan A."/>
            <person name="Brunk B."/>
            <person name="Roos D."/>
            <person name="Caler E."/>
            <person name="Lorenzi H."/>
        </authorList>
    </citation>
    <scope>NUCLEOTIDE SEQUENCE [LARGE SCALE GENOMIC DNA]</scope>
    <source>
        <strain evidence="2">TgCatPRC2</strain>
    </source>
</reference>
<sequence>MFGGRTSMNWRVRADFLSASLNVIVLRSSSTFACPHLSLWNSPPRSISPRTHLRQNHQSAFLDLPRGLRRCPDCSALNVLISLPCLSASVFIHTHGCCSCVHM</sequence>
<evidence type="ECO:0000313" key="2">
    <source>
        <dbReference type="Proteomes" id="UP000075225"/>
    </source>
</evidence>
<dbReference type="Proteomes" id="UP000075225">
    <property type="component" value="Unassembled WGS sequence"/>
</dbReference>
<proteinExistence type="predicted"/>
<organism evidence="1 2">
    <name type="scientific">Toxoplasma gondii TgCatPRC2</name>
    <dbReference type="NCBI Taxonomy" id="1130821"/>
    <lineage>
        <taxon>Eukaryota</taxon>
        <taxon>Sar</taxon>
        <taxon>Alveolata</taxon>
        <taxon>Apicomplexa</taxon>
        <taxon>Conoidasida</taxon>
        <taxon>Coccidia</taxon>
        <taxon>Eucoccidiorida</taxon>
        <taxon>Eimeriorina</taxon>
        <taxon>Sarcocystidae</taxon>
        <taxon>Toxoplasma</taxon>
    </lineage>
</organism>
<dbReference type="AlphaFoldDB" id="A0A151H5B7"/>